<dbReference type="InterPro" id="IPR049275">
    <property type="entry name" value="DUF6854"/>
</dbReference>
<feature type="domain" description="DUF6854" evidence="1">
    <location>
        <begin position="113"/>
        <end position="201"/>
    </location>
</feature>
<dbReference type="Pfam" id="PF21614">
    <property type="entry name" value="DUF6854"/>
    <property type="match status" value="2"/>
</dbReference>
<evidence type="ECO:0000313" key="2">
    <source>
        <dbReference type="EMBL" id="CUS50068.1"/>
    </source>
</evidence>
<dbReference type="Gene3D" id="3.30.70.100">
    <property type="match status" value="2"/>
</dbReference>
<dbReference type="SUPFAM" id="SSF54909">
    <property type="entry name" value="Dimeric alpha+beta barrel"/>
    <property type="match status" value="1"/>
</dbReference>
<dbReference type="AlphaFoldDB" id="A0A161KG49"/>
<feature type="domain" description="DUF6854" evidence="1">
    <location>
        <begin position="5"/>
        <end position="99"/>
    </location>
</feature>
<name>A0A161KG49_9ZZZZ</name>
<organism evidence="2">
    <name type="scientific">hydrothermal vent metagenome</name>
    <dbReference type="NCBI Taxonomy" id="652676"/>
    <lineage>
        <taxon>unclassified sequences</taxon>
        <taxon>metagenomes</taxon>
        <taxon>ecological metagenomes</taxon>
    </lineage>
</organism>
<evidence type="ECO:0000259" key="1">
    <source>
        <dbReference type="Pfam" id="PF21614"/>
    </source>
</evidence>
<accession>A0A161KG49</accession>
<dbReference type="EMBL" id="CZRL01000010">
    <property type="protein sequence ID" value="CUS50068.1"/>
    <property type="molecule type" value="Genomic_DNA"/>
</dbReference>
<proteinExistence type="predicted"/>
<dbReference type="InterPro" id="IPR011008">
    <property type="entry name" value="Dimeric_a/b-barrel"/>
</dbReference>
<sequence>MADANYFVITVAKCDPTYVPTAMEQIGSVIDDLKSKAGALVVRAGVIATGEQTGSLALFQAYEGLDGFEKALDIYAASSDYAAMMGSGKVSVVMRNILKMHSVPFDHNTSETPKFIVLTRAAAPQSSIDTVTQLAPIFADNGALTLRFGTLVTGSNAGNRLLGVTYPSMDAIEKTYDTLRDDANYQAALADFNINLRAIVRVLM</sequence>
<protein>
    <recommendedName>
        <fullName evidence="1">DUF6854 domain-containing protein</fullName>
    </recommendedName>
</protein>
<reference evidence="2" key="1">
    <citation type="submission" date="2015-10" db="EMBL/GenBank/DDBJ databases">
        <authorList>
            <person name="Gilbert D.G."/>
        </authorList>
    </citation>
    <scope>NUCLEOTIDE SEQUENCE</scope>
</reference>
<gene>
    <name evidence="2" type="ORF">MGWOODY_XGa984</name>
</gene>